<dbReference type="InterPro" id="IPR003439">
    <property type="entry name" value="ABC_transporter-like_ATP-bd"/>
</dbReference>
<dbReference type="SMART" id="SM00382">
    <property type="entry name" value="AAA"/>
    <property type="match status" value="1"/>
</dbReference>
<dbReference type="CDD" id="cd18584">
    <property type="entry name" value="ABC_6TM_AarD_CydD"/>
    <property type="match status" value="1"/>
</dbReference>
<dbReference type="InterPro" id="IPR036640">
    <property type="entry name" value="ABC1_TM_sf"/>
</dbReference>
<evidence type="ECO:0000256" key="7">
    <source>
        <dbReference type="SAM" id="Phobius"/>
    </source>
</evidence>
<feature type="transmembrane region" description="Helical" evidence="7">
    <location>
        <begin position="176"/>
        <end position="195"/>
    </location>
</feature>
<dbReference type="InterPro" id="IPR017871">
    <property type="entry name" value="ABC_transporter-like_CS"/>
</dbReference>
<dbReference type="PROSITE" id="PS00211">
    <property type="entry name" value="ABC_TRANSPORTER_1"/>
    <property type="match status" value="1"/>
</dbReference>
<evidence type="ECO:0000256" key="6">
    <source>
        <dbReference type="ARBA" id="ARBA00023136"/>
    </source>
</evidence>
<evidence type="ECO:0000256" key="2">
    <source>
        <dbReference type="ARBA" id="ARBA00022692"/>
    </source>
</evidence>
<dbReference type="RefSeq" id="WP_376865318.1">
    <property type="nucleotide sequence ID" value="NZ_JBHRYB010000005.1"/>
</dbReference>
<dbReference type="Proteomes" id="UP001595722">
    <property type="component" value="Unassembled WGS sequence"/>
</dbReference>
<dbReference type="NCBIfam" id="TIGR02857">
    <property type="entry name" value="CydD"/>
    <property type="match status" value="1"/>
</dbReference>
<feature type="domain" description="ABC transporter" evidence="8">
    <location>
        <begin position="354"/>
        <end position="573"/>
    </location>
</feature>
<comment type="subcellular location">
    <subcellularLocation>
        <location evidence="1">Cell membrane</location>
        <topology evidence="1">Multi-pass membrane protein</topology>
    </subcellularLocation>
</comment>
<comment type="caution">
    <text evidence="10">The sequence shown here is derived from an EMBL/GenBank/DDBJ whole genome shotgun (WGS) entry which is preliminary data.</text>
</comment>
<evidence type="ECO:0000313" key="10">
    <source>
        <dbReference type="EMBL" id="MFC3679592.1"/>
    </source>
</evidence>
<dbReference type="InterPro" id="IPR003593">
    <property type="entry name" value="AAA+_ATPase"/>
</dbReference>
<feature type="transmembrane region" description="Helical" evidence="7">
    <location>
        <begin position="153"/>
        <end position="170"/>
    </location>
</feature>
<feature type="transmembrane region" description="Helical" evidence="7">
    <location>
        <begin position="29"/>
        <end position="50"/>
    </location>
</feature>
<evidence type="ECO:0000259" key="8">
    <source>
        <dbReference type="PROSITE" id="PS50893"/>
    </source>
</evidence>
<keyword evidence="6 7" id="KW-0472">Membrane</keyword>
<organism evidence="10 11">
    <name type="scientific">Bacterioplanoides pacificum</name>
    <dbReference type="NCBI Taxonomy" id="1171596"/>
    <lineage>
        <taxon>Bacteria</taxon>
        <taxon>Pseudomonadati</taxon>
        <taxon>Pseudomonadota</taxon>
        <taxon>Gammaproteobacteria</taxon>
        <taxon>Oceanospirillales</taxon>
        <taxon>Oceanospirillaceae</taxon>
        <taxon>Bacterioplanoides</taxon>
    </lineage>
</organism>
<dbReference type="SUPFAM" id="SSF90123">
    <property type="entry name" value="ABC transporter transmembrane region"/>
    <property type="match status" value="1"/>
</dbReference>
<dbReference type="Gene3D" id="3.40.50.300">
    <property type="entry name" value="P-loop containing nucleotide triphosphate hydrolases"/>
    <property type="match status" value="1"/>
</dbReference>
<feature type="transmembrane region" description="Helical" evidence="7">
    <location>
        <begin position="291"/>
        <end position="310"/>
    </location>
</feature>
<evidence type="ECO:0000259" key="9">
    <source>
        <dbReference type="PROSITE" id="PS50929"/>
    </source>
</evidence>
<dbReference type="PROSITE" id="PS50893">
    <property type="entry name" value="ABC_TRANSPORTER_2"/>
    <property type="match status" value="1"/>
</dbReference>
<evidence type="ECO:0000256" key="4">
    <source>
        <dbReference type="ARBA" id="ARBA00022840"/>
    </source>
</evidence>
<feature type="transmembrane region" description="Helical" evidence="7">
    <location>
        <begin position="70"/>
        <end position="88"/>
    </location>
</feature>
<evidence type="ECO:0000256" key="5">
    <source>
        <dbReference type="ARBA" id="ARBA00022989"/>
    </source>
</evidence>
<dbReference type="Pfam" id="PF00005">
    <property type="entry name" value="ABC_tran"/>
    <property type="match status" value="1"/>
</dbReference>
<dbReference type="PANTHER" id="PTHR24221:SF261">
    <property type="entry name" value="GLUTATHIONE_L-CYSTEINE TRANSPORT SYSTEM ATP-BINDING_PERMEASE PROTEIN CYDD"/>
    <property type="match status" value="1"/>
</dbReference>
<dbReference type="Pfam" id="PF00664">
    <property type="entry name" value="ABC_membrane"/>
    <property type="match status" value="1"/>
</dbReference>
<keyword evidence="11" id="KW-1185">Reference proteome</keyword>
<gene>
    <name evidence="10" type="primary">cydD</name>
    <name evidence="10" type="ORF">ACFOMG_05635</name>
</gene>
<reference evidence="11" key="1">
    <citation type="journal article" date="2019" name="Int. J. Syst. Evol. Microbiol.">
        <title>The Global Catalogue of Microorganisms (GCM) 10K type strain sequencing project: providing services to taxonomists for standard genome sequencing and annotation.</title>
        <authorList>
            <consortium name="The Broad Institute Genomics Platform"/>
            <consortium name="The Broad Institute Genome Sequencing Center for Infectious Disease"/>
            <person name="Wu L."/>
            <person name="Ma J."/>
        </authorList>
    </citation>
    <scope>NUCLEOTIDE SEQUENCE [LARGE SCALE GENOMIC DNA]</scope>
    <source>
        <strain evidence="11">KCTC 42424</strain>
    </source>
</reference>
<accession>A0ABV7VR57</accession>
<proteinExistence type="predicted"/>
<dbReference type="SUPFAM" id="SSF52540">
    <property type="entry name" value="P-loop containing nucleoside triphosphate hydrolases"/>
    <property type="match status" value="1"/>
</dbReference>
<feature type="domain" description="ABC transmembrane type-1" evidence="9">
    <location>
        <begin position="29"/>
        <end position="322"/>
    </location>
</feature>
<dbReference type="InterPro" id="IPR014216">
    <property type="entry name" value="ABC_transptr_CydD"/>
</dbReference>
<dbReference type="PROSITE" id="PS50929">
    <property type="entry name" value="ABC_TM1F"/>
    <property type="match status" value="1"/>
</dbReference>
<keyword evidence="5 7" id="KW-1133">Transmembrane helix</keyword>
<sequence length="573" mass="62803">MTRPSPAPPFEQASALLKYAGRSARTENALATLLGLIQAVLTIALAWQVASMLAQAVYPASLSTSQLPDAQAWLTLAAIMVGRVLSGYSQKRIANRASIKIRQRLRQLALNACFELNIRLFPHFRVAEISNVLATEIDKQRGYFADFVSQKNLALFMPLAIIIATAQVSWLVPLIFLLTAPLVPVFMMLVGFKAADASRANLQQLNRLGDLLADRLKNLTALQLARRCDAEAGQLFNQSEQYRHSTMSVLRLSFLSGTVLEFFSAISVAIVAVYLGLFFLGKYDIGSYDGYGLFAGVFILMLAPEFYLPLRRMGALYHERADAISLAEQLIRLQQLAAQQPLTQSASHSSIPALQQLSVGQLVSGDGHGVHQPVSFSLQAGDRLLLDGPSGSGKTTLLDTLAGLRPATAGSIFINQQPCSVLLHPDWLAQLGYLSQQPELLFASIRDNLCLGRNFSDDQLYQALASARAEQLVLQLPGQLDYHISDRGGYLSGGQAQRIALARVFLHRPALLLLDEPSANLDQQTASEFMQQLRHYSDAGGIIIMASHRPAERDFFNHHLQLQRVTTEQQGAA</sequence>
<evidence type="ECO:0000256" key="3">
    <source>
        <dbReference type="ARBA" id="ARBA00022741"/>
    </source>
</evidence>
<name>A0ABV7VR57_9GAMM</name>
<dbReference type="PANTHER" id="PTHR24221">
    <property type="entry name" value="ATP-BINDING CASSETTE SUB-FAMILY B"/>
    <property type="match status" value="1"/>
</dbReference>
<evidence type="ECO:0000256" key="1">
    <source>
        <dbReference type="ARBA" id="ARBA00004651"/>
    </source>
</evidence>
<dbReference type="InterPro" id="IPR011527">
    <property type="entry name" value="ABC1_TM_dom"/>
</dbReference>
<feature type="transmembrane region" description="Helical" evidence="7">
    <location>
        <begin position="252"/>
        <end position="279"/>
    </location>
</feature>
<protein>
    <submittedName>
        <fullName evidence="10">Thiol reductant ABC exporter subunit CydD</fullName>
    </submittedName>
</protein>
<dbReference type="EMBL" id="JBHRYB010000005">
    <property type="protein sequence ID" value="MFC3679592.1"/>
    <property type="molecule type" value="Genomic_DNA"/>
</dbReference>
<keyword evidence="4" id="KW-0067">ATP-binding</keyword>
<keyword evidence="3" id="KW-0547">Nucleotide-binding</keyword>
<dbReference type="Gene3D" id="1.20.1560.10">
    <property type="entry name" value="ABC transporter type 1, transmembrane domain"/>
    <property type="match status" value="1"/>
</dbReference>
<dbReference type="InterPro" id="IPR039421">
    <property type="entry name" value="Type_1_exporter"/>
</dbReference>
<dbReference type="InterPro" id="IPR027417">
    <property type="entry name" value="P-loop_NTPase"/>
</dbReference>
<evidence type="ECO:0000313" key="11">
    <source>
        <dbReference type="Proteomes" id="UP001595722"/>
    </source>
</evidence>
<keyword evidence="2 7" id="KW-0812">Transmembrane</keyword>